<keyword evidence="3" id="KW-1185">Reference proteome</keyword>
<feature type="compositionally biased region" description="Basic and acidic residues" evidence="1">
    <location>
        <begin position="280"/>
        <end position="291"/>
    </location>
</feature>
<evidence type="ECO:0000313" key="2">
    <source>
        <dbReference type="EMBL" id="KAL0473761.1"/>
    </source>
</evidence>
<comment type="caution">
    <text evidence="2">The sequence shown here is derived from an EMBL/GenBank/DDBJ whole genome shotgun (WGS) entry which is preliminary data.</text>
</comment>
<sequence>MSEHERDDRAFNEAWQRGHGRHKSGIERPTPAFTYNYQLRQHLRQLSAPEVLTSSELEKSELQNSSGHKRKLSEIYRLFPEVPTVRKGREASLRSLAGSLANLESQREEAQDTTRWTLLDLKTDTGVLLDTAARVFKQVRPVILLKLEWFDFGELADAFERLIETHDKIYPLEVQKKLDKNNELHEQEFRGDLLEIHERLPPCINDFIDTIIEFKDEDKSEQTTDVIMLPFIDPFVGEMAEIEKLVIELKKKMMQRFPELYVKDENENEDNHEDEDEDKHEDKKVKTDHIAGDYGNDLSGEPGPAYKDGRPHGVTSD</sequence>
<proteinExistence type="predicted"/>
<dbReference type="Proteomes" id="UP001451303">
    <property type="component" value="Unassembled WGS sequence"/>
</dbReference>
<feature type="compositionally biased region" description="Acidic residues" evidence="1">
    <location>
        <begin position="266"/>
        <end position="279"/>
    </location>
</feature>
<evidence type="ECO:0000256" key="1">
    <source>
        <dbReference type="SAM" id="MobiDB-lite"/>
    </source>
</evidence>
<dbReference type="EMBL" id="JAVLET010000002">
    <property type="protein sequence ID" value="KAL0473761.1"/>
    <property type="molecule type" value="Genomic_DNA"/>
</dbReference>
<evidence type="ECO:0000313" key="3">
    <source>
        <dbReference type="Proteomes" id="UP001451303"/>
    </source>
</evidence>
<reference evidence="2 3" key="1">
    <citation type="submission" date="2023-09" db="EMBL/GenBank/DDBJ databases">
        <title>Multi-omics analysis of a traditional fermented food reveals byproduct-associated fungal strains for waste-to-food upcycling.</title>
        <authorList>
            <consortium name="Lawrence Berkeley National Laboratory"/>
            <person name="Rekdal V.M."/>
            <person name="Villalobos-Escobedo J.M."/>
            <person name="Rodriguez-Valeron N."/>
            <person name="Garcia M.O."/>
            <person name="Vasquez D.P."/>
            <person name="Damayanti I."/>
            <person name="Sorensen P.M."/>
            <person name="Baidoo E.E."/>
            <person name="De Carvalho A.C."/>
            <person name="Riley R."/>
            <person name="Lipzen A."/>
            <person name="He G."/>
            <person name="Yan M."/>
            <person name="Haridas S."/>
            <person name="Daum C."/>
            <person name="Yoshinaga Y."/>
            <person name="Ng V."/>
            <person name="Grigoriev I.V."/>
            <person name="Munk R."/>
            <person name="Nuraida L."/>
            <person name="Wijaya C.H."/>
            <person name="Morales P.-C."/>
            <person name="Keasling J.D."/>
        </authorList>
    </citation>
    <scope>NUCLEOTIDE SEQUENCE [LARGE SCALE GENOMIC DNA]</scope>
    <source>
        <strain evidence="2 3">FGSC 2613</strain>
    </source>
</reference>
<accession>A0ABR3DM78</accession>
<feature type="compositionally biased region" description="Basic and acidic residues" evidence="1">
    <location>
        <begin position="1"/>
        <end position="11"/>
    </location>
</feature>
<protein>
    <submittedName>
        <fullName evidence="2">Uncharacterized protein</fullName>
    </submittedName>
</protein>
<feature type="region of interest" description="Disordered" evidence="1">
    <location>
        <begin position="1"/>
        <end position="29"/>
    </location>
</feature>
<name>A0ABR3DM78_NEUIN</name>
<gene>
    <name evidence="2" type="ORF">QR685DRAFT_542297</name>
</gene>
<organism evidence="2 3">
    <name type="scientific">Neurospora intermedia</name>
    <dbReference type="NCBI Taxonomy" id="5142"/>
    <lineage>
        <taxon>Eukaryota</taxon>
        <taxon>Fungi</taxon>
        <taxon>Dikarya</taxon>
        <taxon>Ascomycota</taxon>
        <taxon>Pezizomycotina</taxon>
        <taxon>Sordariomycetes</taxon>
        <taxon>Sordariomycetidae</taxon>
        <taxon>Sordariales</taxon>
        <taxon>Sordariaceae</taxon>
        <taxon>Neurospora</taxon>
    </lineage>
</organism>
<feature type="region of interest" description="Disordered" evidence="1">
    <location>
        <begin position="262"/>
        <end position="317"/>
    </location>
</feature>